<dbReference type="EMBL" id="CADCVO010000123">
    <property type="protein sequence ID" value="CAA9476062.1"/>
    <property type="molecule type" value="Genomic_DNA"/>
</dbReference>
<feature type="compositionally biased region" description="Polar residues" evidence="1">
    <location>
        <begin position="102"/>
        <end position="116"/>
    </location>
</feature>
<feature type="compositionally biased region" description="Polar residues" evidence="1">
    <location>
        <begin position="29"/>
        <end position="48"/>
    </location>
</feature>
<accession>A0A6J4RKR0</accession>
<protein>
    <submittedName>
        <fullName evidence="2">Uncharacterized protein</fullName>
    </submittedName>
</protein>
<evidence type="ECO:0000256" key="1">
    <source>
        <dbReference type="SAM" id="MobiDB-lite"/>
    </source>
</evidence>
<feature type="compositionally biased region" description="Low complexity" evidence="1">
    <location>
        <begin position="58"/>
        <end position="72"/>
    </location>
</feature>
<feature type="compositionally biased region" description="Polar residues" evidence="1">
    <location>
        <begin position="73"/>
        <end position="95"/>
    </location>
</feature>
<evidence type="ECO:0000313" key="2">
    <source>
        <dbReference type="EMBL" id="CAA9476062.1"/>
    </source>
</evidence>
<reference evidence="2" key="1">
    <citation type="submission" date="2020-02" db="EMBL/GenBank/DDBJ databases">
        <authorList>
            <person name="Meier V. D."/>
        </authorList>
    </citation>
    <scope>NUCLEOTIDE SEQUENCE</scope>
    <source>
        <strain evidence="2">AVDCRST_MAG13</strain>
    </source>
</reference>
<dbReference type="AlphaFoldDB" id="A0A6J4RKR0"/>
<organism evidence="2">
    <name type="scientific">uncultured Solirubrobacteraceae bacterium</name>
    <dbReference type="NCBI Taxonomy" id="1162706"/>
    <lineage>
        <taxon>Bacteria</taxon>
        <taxon>Bacillati</taxon>
        <taxon>Actinomycetota</taxon>
        <taxon>Thermoleophilia</taxon>
        <taxon>Solirubrobacterales</taxon>
        <taxon>Solirubrobacteraceae</taxon>
        <taxon>environmental samples</taxon>
    </lineage>
</organism>
<name>A0A6J4RKR0_9ACTN</name>
<sequence>MSTRSRSALGMNAAAPRPRTSGSARPASSPESTMTAVRGDASTSSGMASSPDIPGMERSSSTASGRSRSTCSMQPRPSQLSPTTCMSSCAHSSARTSRRKVGSSSQRASRSTAGPP</sequence>
<feature type="region of interest" description="Disordered" evidence="1">
    <location>
        <begin position="1"/>
        <end position="116"/>
    </location>
</feature>
<gene>
    <name evidence="2" type="ORF">AVDCRST_MAG13-827</name>
</gene>
<proteinExistence type="predicted"/>